<gene>
    <name evidence="1" type="ORF">FIV42_15370</name>
</gene>
<dbReference type="Proteomes" id="UP000315995">
    <property type="component" value="Chromosome"/>
</dbReference>
<organism evidence="1 2">
    <name type="scientific">Persicimonas caeni</name>
    <dbReference type="NCBI Taxonomy" id="2292766"/>
    <lineage>
        <taxon>Bacteria</taxon>
        <taxon>Deltaproteobacteria</taxon>
        <taxon>Bradymonadales</taxon>
        <taxon>Bradymonadaceae</taxon>
        <taxon>Persicimonas</taxon>
    </lineage>
</organism>
<dbReference type="RefSeq" id="WP_141198549.1">
    <property type="nucleotide sequence ID" value="NZ_CP041186.1"/>
</dbReference>
<evidence type="ECO:0000313" key="1">
    <source>
        <dbReference type="EMBL" id="QDG52072.1"/>
    </source>
</evidence>
<accession>A0A4Y6PUS3</accession>
<name>A0A4Y6PUS3_PERCE</name>
<sequence length="133" mass="14584">MLEKTDHIDAYAKLRERQNTTPPRTQARAANATIDDEDHVVAVGCGQACGPDGSSRAALAAVEDLDFDLQQLQREGTLHILVEAALGRPFDEILSGVRLIWDAVGGPCAYEIDFDFFEGLDDEVIISLIVCRR</sequence>
<protein>
    <submittedName>
        <fullName evidence="1">Uncharacterized protein</fullName>
    </submittedName>
</protein>
<keyword evidence="2" id="KW-1185">Reference proteome</keyword>
<accession>A0A5B8YA94</accession>
<dbReference type="EMBL" id="CP041186">
    <property type="protein sequence ID" value="QDG52072.1"/>
    <property type="molecule type" value="Genomic_DNA"/>
</dbReference>
<evidence type="ECO:0000313" key="2">
    <source>
        <dbReference type="Proteomes" id="UP000315995"/>
    </source>
</evidence>
<dbReference type="AlphaFoldDB" id="A0A4Y6PUS3"/>
<reference evidence="1 2" key="1">
    <citation type="submission" date="2019-06" db="EMBL/GenBank/DDBJ databases">
        <title>Persicimonas caeni gen. nov., sp. nov., a predatory bacterium isolated from solar saltern.</title>
        <authorList>
            <person name="Wang S."/>
        </authorList>
    </citation>
    <scope>NUCLEOTIDE SEQUENCE [LARGE SCALE GENOMIC DNA]</scope>
    <source>
        <strain evidence="1 2">YN101</strain>
    </source>
</reference>
<proteinExistence type="predicted"/>